<accession>A0A386HTI2</accession>
<dbReference type="Proteomes" id="UP000266118">
    <property type="component" value="Chromosome"/>
</dbReference>
<organism evidence="3 4">
    <name type="scientific">Arachidicoccus soli</name>
    <dbReference type="NCBI Taxonomy" id="2341117"/>
    <lineage>
        <taxon>Bacteria</taxon>
        <taxon>Pseudomonadati</taxon>
        <taxon>Bacteroidota</taxon>
        <taxon>Chitinophagia</taxon>
        <taxon>Chitinophagales</taxon>
        <taxon>Chitinophagaceae</taxon>
        <taxon>Arachidicoccus</taxon>
    </lineage>
</organism>
<dbReference type="InterPro" id="IPR025512">
    <property type="entry name" value="DUF4399"/>
</dbReference>
<dbReference type="Pfam" id="PF14347">
    <property type="entry name" value="DUF4399"/>
    <property type="match status" value="1"/>
</dbReference>
<dbReference type="RefSeq" id="WP_119990248.1">
    <property type="nucleotide sequence ID" value="NZ_CP032489.1"/>
</dbReference>
<dbReference type="PROSITE" id="PS51257">
    <property type="entry name" value="PROKAR_LIPOPROTEIN"/>
    <property type="match status" value="1"/>
</dbReference>
<gene>
    <name evidence="3" type="ORF">D6B99_15985</name>
</gene>
<evidence type="ECO:0000313" key="3">
    <source>
        <dbReference type="EMBL" id="AYD48979.1"/>
    </source>
</evidence>
<evidence type="ECO:0000313" key="4">
    <source>
        <dbReference type="Proteomes" id="UP000266118"/>
    </source>
</evidence>
<feature type="chain" id="PRO_5017319632" evidence="1">
    <location>
        <begin position="23"/>
        <end position="168"/>
    </location>
</feature>
<keyword evidence="1" id="KW-0732">Signal</keyword>
<dbReference type="OrthoDB" id="531568at2"/>
<protein>
    <submittedName>
        <fullName evidence="3">DUF4399 domain-containing protein</fullName>
    </submittedName>
</protein>
<dbReference type="KEGG" id="ark:D6B99_15985"/>
<feature type="signal peptide" evidence="1">
    <location>
        <begin position="1"/>
        <end position="22"/>
    </location>
</feature>
<reference evidence="3 4" key="1">
    <citation type="submission" date="2018-09" db="EMBL/GenBank/DDBJ databases">
        <title>Arachidicoccus sp. nov., a bacterium isolated from soil.</title>
        <authorList>
            <person name="Weon H.-Y."/>
            <person name="Kwon S.-W."/>
            <person name="Lee S.A."/>
        </authorList>
    </citation>
    <scope>NUCLEOTIDE SEQUENCE [LARGE SCALE GENOMIC DNA]</scope>
    <source>
        <strain evidence="3 4">KIS59-12</strain>
    </source>
</reference>
<dbReference type="EMBL" id="CP032489">
    <property type="protein sequence ID" value="AYD48979.1"/>
    <property type="molecule type" value="Genomic_DNA"/>
</dbReference>
<evidence type="ECO:0000256" key="1">
    <source>
        <dbReference type="SAM" id="SignalP"/>
    </source>
</evidence>
<keyword evidence="4" id="KW-1185">Reference proteome</keyword>
<dbReference type="AlphaFoldDB" id="A0A386HTI2"/>
<evidence type="ECO:0000259" key="2">
    <source>
        <dbReference type="Pfam" id="PF14347"/>
    </source>
</evidence>
<sequence length="168" mass="17491">MRKLFIIPAVFFTVLISCNSGANDKKDATDSTNIATSTQNVADAAVTPLPAIPAGAKVYFENLKNGETVSSPLKIEFGVDKMTVTKKAPIGKIAEGVGHHHLLIDAGDSIPAGTIIPDDSTHIHYGGGQTSATINLAPGKHTLTLQFGDAIHRSYGSALAATVTVNVK</sequence>
<name>A0A386HTI2_9BACT</name>
<proteinExistence type="predicted"/>
<feature type="domain" description="DUF4399" evidence="2">
    <location>
        <begin position="75"/>
        <end position="168"/>
    </location>
</feature>